<feature type="compositionally biased region" description="Polar residues" evidence="6">
    <location>
        <begin position="1349"/>
        <end position="1358"/>
    </location>
</feature>
<dbReference type="PROSITE" id="PS52004">
    <property type="entry name" value="KS3_2"/>
    <property type="match status" value="1"/>
</dbReference>
<dbReference type="InterPro" id="IPR032821">
    <property type="entry name" value="PKS_assoc"/>
</dbReference>
<dbReference type="GO" id="GO:0016491">
    <property type="term" value="F:oxidoreductase activity"/>
    <property type="evidence" value="ECO:0007669"/>
    <property type="project" value="InterPro"/>
</dbReference>
<dbReference type="GO" id="GO:1901336">
    <property type="term" value="P:lactone biosynthetic process"/>
    <property type="evidence" value="ECO:0007669"/>
    <property type="project" value="UniProtKB-ARBA"/>
</dbReference>
<evidence type="ECO:0000256" key="3">
    <source>
        <dbReference type="ARBA" id="ARBA00022679"/>
    </source>
</evidence>
<dbReference type="SUPFAM" id="SSF51735">
    <property type="entry name" value="NAD(P)-binding Rossmann-fold domains"/>
    <property type="match status" value="3"/>
</dbReference>
<dbReference type="InterPro" id="IPR016039">
    <property type="entry name" value="Thiolase-like"/>
</dbReference>
<dbReference type="PANTHER" id="PTHR43775">
    <property type="entry name" value="FATTY ACID SYNTHASE"/>
    <property type="match status" value="1"/>
</dbReference>
<dbReference type="SMART" id="SM00825">
    <property type="entry name" value="PKS_KS"/>
    <property type="match status" value="1"/>
</dbReference>
<evidence type="ECO:0000256" key="1">
    <source>
        <dbReference type="ARBA" id="ARBA00022450"/>
    </source>
</evidence>
<feature type="domain" description="PKS/mFAS DH" evidence="9">
    <location>
        <begin position="926"/>
        <end position="1275"/>
    </location>
</feature>
<evidence type="ECO:0000256" key="4">
    <source>
        <dbReference type="ARBA" id="ARBA00023268"/>
    </source>
</evidence>
<dbReference type="SMART" id="SM00829">
    <property type="entry name" value="PKS_ER"/>
    <property type="match status" value="1"/>
</dbReference>
<dbReference type="Pfam" id="PF02801">
    <property type="entry name" value="Ketoacyl-synt_C"/>
    <property type="match status" value="1"/>
</dbReference>
<dbReference type="Gene3D" id="3.40.47.10">
    <property type="match status" value="1"/>
</dbReference>
<dbReference type="Gene3D" id="3.10.129.110">
    <property type="entry name" value="Polyketide synthase dehydratase"/>
    <property type="match status" value="1"/>
</dbReference>
<feature type="active site" description="Proton donor; for dehydratase activity" evidence="5">
    <location>
        <position position="1181"/>
    </location>
</feature>
<sequence length="2327" mass="248297">MAPATHDQGESPNLMPIAIVGMSCRLPGDVSTLEEFWRLMSRARSGWSEIPKDRFSKDAYWHPNPEKKGCFNTVGGYFLNQDLACFDAPFFNITSQEAQSLDPQQRILLECTYEALENSGLPKESIVGKNTGVFVGGATSDYRLGNLRDADHIPMFDITGNHEAILSNRISYYFDLRGPSCTVDTACSSSLYALHHAVQSIRSGESEQAIVAACHINLSPDDYISMSMSNLFSEEGKTYAFDNRAKSGFARGEGAGCLVLKPLDQAIRDNDRVRAVIANTGVNQDGRTVGLSSPNGEAQERLMREVYASANISPRDTGFVEAHGTGTKAGDPIEARALYNVFGQGRTARQPLYFGSVKTNVGHLENASGVVAVIKAAMMLERGFILPNINFEQPNDAIPLAQWNMKVPTSQRPWPTNKRFISVNNFGFGGSNAHAVLEKPPFPPRSALAKESADPTQRLFVLSANDEQAAAKATENLGIFLEQHPEVFQKSLTRNIAYTLGQRRSHLAWRVACVASSSNELSIALNGHDAKPARSSQAPKLAFVFTGQGAQWHAMGRELLDGYPVFADAMRAADECIKSLGADFSLVDELRRDKDASRVGEAHISQPICTAVQLALVDLLWSWGVGPSAVTGHSSGEIGAAYAAGLLTLESAMAIAYHRGQAIITLKAKHPDLKGTMLAVGAGPEVVRPLLKTLRSGHVVVACENSPGSITASGDVEAIDELAAAIEEKQLFNRKLRVDVAYHSPHMSKVADDYRAAIQDVKPLPNQSAAFYSSLHGKKVDGSSLDASYWVDNLTKPVLFSTSLRELCIGSTPDVLVEVGPHTALEGPIKQTVKELGKQASKISYAGSLVRGKNAITTCLRLAGTLFTKGVSTLCFDAINAPNKRDDEKTPIFLAEMPPYPWSHRNRYWSESRVARNHRIKRFPRHDLLGRLADHSNDAFAPTWTNVLRADDLPWLRDHRMQALTTFPFAGFVCMAVEAAAQRAAMRDVDVAFDRFVLREVLVSRPLLLEDGKEYEVTTTLRARAEGSRSATDSDVWDEFRVCSWQAERGGWTEHCRGLVGVRNSASSAHNPVCESNSASINRAAAERLRLANERCARSTTNSTGTATTSTQPQPPSVDTGVFYEHLATAGASYGPAFRNVLELDACDDGSAVAVVTVPDTASGMPERYETPSIVHPAFLDQVFQLAFPILGAGRRPDGMRGTLYMPSAVREITILASVPKAPGEKLRVLAEGRPDFVNPRPTGFNMEGWVEGAEEPAVTFEGLVFSPIKGDASGELSAAAAGPREICYKMAWEPLEQKTSSSQHEENGTVNGEGELPGTNGVNGHGNDDHHQLPNGKDGHNHHRSRSGETNSTNNSWVDVEKDASAVVIVADDRGAESNNNPLVAALADAIAIRTGQTATVTSLAGAADASGKLAIVLAELDSASLLANPTPETFARVQQILTQAAGVLWVTRGAYKAGAANPEANMAVGLIRSVRSETAARAATLDLDPGSSCGTAAQVDLIMKAFKRAVLASSSEDGDDDGSQVDMEYAEQDGALVVPRVVPDDETNLFVHREVSPETAAPYPQDFSGPDGRRLRLAIETAGALDTLYFADDTHTASSPLAADEVEIQIHATGVNFKDVVIAMGQLANPSPSASLGIECAGVISRVGANVSSLSVGDRVCAMPDGAYGTYTRCRASSASRIPASMPWEVAASLPIVFCTAYHALVDLARLQRGEKVLIHAAAGGVGQACVQLASMLGAEIYASVGSAEKKAFLSETYGVPASRIFYSRDAVGFAAAVRAATVDADTNEKGGVDVVVNSLAGEFLRESWACLAPFGRFVEIGKRDVTANAALEMGAFAECRSFAALDLTLLASERPRAMARVLEAVMRLLEFGVVKPVAPVEVVGVGEVEAAWRRLQSGKTMGKVVVVPRAGEKVKATHPRARDLFRPDATYLIVGGTGGLGRSMAKWMAQKGARNVVLLSRSGKTDGKVGQLIEDVRQSLDANIVVRACDVADEASVRALVADCKASMPPIRGVIHAAMVLKDVLFENMTFDDYQTVVSSKVAGAWNMHNALLNDPLDFFVALSSVAAIVGNRGQAAYAAANAFLDALARHRRDTLGLPATAIALTAVSDVGYLADGADAGRRKEVLANIGGDTLVEAEVLALLAAAVSSAGGDAAGGRNGDDGHLLTGLRFPTANADDAPPQLPFYAADAKFRLLRAAALASSSSSGLDDGTTMGKDKPLPLALSLARAPSADAATDVVARALLEKLSAILTVPLEDMDADAERSVTTYGLDSLNAIELRNWIAREVRGVNLQVLELLTSGSVRALAGVVVRRAGVGKGEAEE</sequence>
<dbReference type="InterPro" id="IPR011032">
    <property type="entry name" value="GroES-like_sf"/>
</dbReference>
<dbReference type="InterPro" id="IPR014030">
    <property type="entry name" value="Ketoacyl_synth_N"/>
</dbReference>
<keyword evidence="3" id="KW-0808">Transferase</keyword>
<dbReference type="PROSITE" id="PS52019">
    <property type="entry name" value="PKS_MFAS_DH"/>
    <property type="match status" value="1"/>
</dbReference>
<feature type="active site" description="Proton acceptor; for dehydratase activity" evidence="5">
    <location>
        <position position="959"/>
    </location>
</feature>
<feature type="region of interest" description="Disordered" evidence="6">
    <location>
        <begin position="1096"/>
        <end position="1118"/>
    </location>
</feature>
<dbReference type="Pfam" id="PF23297">
    <property type="entry name" value="ACP_SdgA_C"/>
    <property type="match status" value="1"/>
</dbReference>
<reference evidence="10 11" key="1">
    <citation type="submission" date="2017-01" db="EMBL/GenBank/DDBJ databases">
        <title>Draft genome sequence of Diplodia seriata F98.1, a fungal species involved in grapevine trunk diseases.</title>
        <authorList>
            <person name="Robert-Siegwald G."/>
            <person name="Vallet J."/>
            <person name="Abou-Mansour E."/>
            <person name="Xu J."/>
            <person name="Rey P."/>
            <person name="Bertsch C."/>
            <person name="Rego C."/>
            <person name="Larignon P."/>
            <person name="Fontaine F."/>
            <person name="Lebrun M.-H."/>
        </authorList>
    </citation>
    <scope>NUCLEOTIDE SEQUENCE [LARGE SCALE GENOMIC DNA]</scope>
    <source>
        <strain evidence="10 11">F98.1</strain>
    </source>
</reference>
<dbReference type="InterPro" id="IPR036291">
    <property type="entry name" value="NAD(P)-bd_dom_sf"/>
</dbReference>
<evidence type="ECO:0000259" key="7">
    <source>
        <dbReference type="PROSITE" id="PS50075"/>
    </source>
</evidence>
<evidence type="ECO:0000256" key="5">
    <source>
        <dbReference type="PROSITE-ProRule" id="PRU01363"/>
    </source>
</evidence>
<dbReference type="InterPro" id="IPR020841">
    <property type="entry name" value="PKS_Beta-ketoAc_synthase_dom"/>
</dbReference>
<dbReference type="InterPro" id="IPR057326">
    <property type="entry name" value="KR_dom"/>
</dbReference>
<organism evidence="10 11">
    <name type="scientific">Diplodia seriata</name>
    <dbReference type="NCBI Taxonomy" id="420778"/>
    <lineage>
        <taxon>Eukaryota</taxon>
        <taxon>Fungi</taxon>
        <taxon>Dikarya</taxon>
        <taxon>Ascomycota</taxon>
        <taxon>Pezizomycotina</taxon>
        <taxon>Dothideomycetes</taxon>
        <taxon>Dothideomycetes incertae sedis</taxon>
        <taxon>Botryosphaeriales</taxon>
        <taxon>Botryosphaeriaceae</taxon>
        <taxon>Diplodia</taxon>
    </lineage>
</organism>
<keyword evidence="4" id="KW-0511">Multifunctional enzyme</keyword>
<dbReference type="InterPro" id="IPR050091">
    <property type="entry name" value="PKS_NRPS_Biosynth_Enz"/>
</dbReference>
<dbReference type="GO" id="GO:0006633">
    <property type="term" value="P:fatty acid biosynthetic process"/>
    <property type="evidence" value="ECO:0007669"/>
    <property type="project" value="InterPro"/>
</dbReference>
<feature type="compositionally biased region" description="Low complexity" evidence="6">
    <location>
        <begin position="1098"/>
        <end position="1111"/>
    </location>
</feature>
<dbReference type="CDD" id="cd05195">
    <property type="entry name" value="enoyl_red"/>
    <property type="match status" value="1"/>
</dbReference>
<dbReference type="CDD" id="cd00833">
    <property type="entry name" value="PKS"/>
    <property type="match status" value="1"/>
</dbReference>
<gene>
    <name evidence="10" type="ORF">BK809_0007046</name>
</gene>
<dbReference type="InterPro" id="IPR036736">
    <property type="entry name" value="ACP-like_sf"/>
</dbReference>
<dbReference type="SUPFAM" id="SSF53901">
    <property type="entry name" value="Thiolase-like"/>
    <property type="match status" value="1"/>
</dbReference>
<feature type="domain" description="Ketosynthase family 3 (KS3)" evidence="8">
    <location>
        <begin position="14"/>
        <end position="439"/>
    </location>
</feature>
<dbReference type="InterPro" id="IPR009081">
    <property type="entry name" value="PP-bd_ACP"/>
</dbReference>
<dbReference type="Gene3D" id="3.40.50.720">
    <property type="entry name" value="NAD(P)-binding Rossmann-like Domain"/>
    <property type="match status" value="2"/>
</dbReference>
<dbReference type="SMART" id="SM00823">
    <property type="entry name" value="PKS_PP"/>
    <property type="match status" value="1"/>
</dbReference>
<evidence type="ECO:0000259" key="9">
    <source>
        <dbReference type="PROSITE" id="PS52019"/>
    </source>
</evidence>
<dbReference type="Pfam" id="PF08659">
    <property type="entry name" value="KR"/>
    <property type="match status" value="1"/>
</dbReference>
<dbReference type="InterPro" id="IPR001227">
    <property type="entry name" value="Ac_transferase_dom_sf"/>
</dbReference>
<feature type="domain" description="Carrier" evidence="7">
    <location>
        <begin position="2238"/>
        <end position="2318"/>
    </location>
</feature>
<evidence type="ECO:0000313" key="11">
    <source>
        <dbReference type="Proteomes" id="UP000190776"/>
    </source>
</evidence>
<dbReference type="GO" id="GO:0004312">
    <property type="term" value="F:fatty acid synthase activity"/>
    <property type="evidence" value="ECO:0007669"/>
    <property type="project" value="TreeGrafter"/>
</dbReference>
<dbReference type="Pfam" id="PF14765">
    <property type="entry name" value="PS-DH"/>
    <property type="match status" value="1"/>
</dbReference>
<dbReference type="STRING" id="420778.A0A1S8BHG0"/>
<dbReference type="InterPro" id="IPR056501">
    <property type="entry name" value="NAD-bd_HRPKS_sdrA"/>
</dbReference>
<dbReference type="InterPro" id="IPR014043">
    <property type="entry name" value="Acyl_transferase_dom"/>
</dbReference>
<dbReference type="InterPro" id="IPR042104">
    <property type="entry name" value="PKS_dehydratase_sf"/>
</dbReference>
<dbReference type="EMBL" id="MSZU01000076">
    <property type="protein sequence ID" value="OMP86960.1"/>
    <property type="molecule type" value="Genomic_DNA"/>
</dbReference>
<dbReference type="SMART" id="SM00827">
    <property type="entry name" value="PKS_AT"/>
    <property type="match status" value="1"/>
</dbReference>
<dbReference type="PROSITE" id="PS00606">
    <property type="entry name" value="KS3_1"/>
    <property type="match status" value="1"/>
</dbReference>
<dbReference type="SUPFAM" id="SSF52151">
    <property type="entry name" value="FabD/lysophospholipase-like"/>
    <property type="match status" value="1"/>
</dbReference>
<evidence type="ECO:0000256" key="2">
    <source>
        <dbReference type="ARBA" id="ARBA00022553"/>
    </source>
</evidence>
<dbReference type="Gene3D" id="3.90.180.10">
    <property type="entry name" value="Medium-chain alcohol dehydrogenases, catalytic domain"/>
    <property type="match status" value="1"/>
</dbReference>
<dbReference type="InterPro" id="IPR049900">
    <property type="entry name" value="PKS_mFAS_DH"/>
</dbReference>
<evidence type="ECO:0000256" key="6">
    <source>
        <dbReference type="SAM" id="MobiDB-lite"/>
    </source>
</evidence>
<dbReference type="PANTHER" id="PTHR43775:SF13">
    <property type="entry name" value="POLYKETIDE SYNTHASE 1"/>
    <property type="match status" value="1"/>
</dbReference>
<dbReference type="InterPro" id="IPR016036">
    <property type="entry name" value="Malonyl_transacylase_ACP-bd"/>
</dbReference>
<dbReference type="GO" id="GO:0004315">
    <property type="term" value="F:3-oxoacyl-[acyl-carrier-protein] synthase activity"/>
    <property type="evidence" value="ECO:0007669"/>
    <property type="project" value="InterPro"/>
</dbReference>
<dbReference type="InterPro" id="IPR049551">
    <property type="entry name" value="PKS_DH_C"/>
</dbReference>
<dbReference type="Pfam" id="PF23114">
    <property type="entry name" value="NAD-bd_HRPKS_sdrA"/>
    <property type="match status" value="1"/>
</dbReference>
<dbReference type="SUPFAM" id="SSF55048">
    <property type="entry name" value="Probable ACP-binding domain of malonyl-CoA ACP transacylase"/>
    <property type="match status" value="1"/>
</dbReference>
<dbReference type="SMART" id="SM00822">
    <property type="entry name" value="PKS_KR"/>
    <property type="match status" value="1"/>
</dbReference>
<feature type="region of interest" description="N-terminal hotdog fold" evidence="5">
    <location>
        <begin position="926"/>
        <end position="1067"/>
    </location>
</feature>
<dbReference type="Proteomes" id="UP000190776">
    <property type="component" value="Unassembled WGS sequence"/>
</dbReference>
<feature type="region of interest" description="Disordered" evidence="6">
    <location>
        <begin position="1298"/>
        <end position="1359"/>
    </location>
</feature>
<dbReference type="FunFam" id="3.40.50.720:FF:000209">
    <property type="entry name" value="Polyketide synthase Pks12"/>
    <property type="match status" value="1"/>
</dbReference>
<dbReference type="PROSITE" id="PS01162">
    <property type="entry name" value="QOR_ZETA_CRYSTAL"/>
    <property type="match status" value="1"/>
</dbReference>
<dbReference type="InterPro" id="IPR049552">
    <property type="entry name" value="PKS_DH_N"/>
</dbReference>
<dbReference type="SUPFAM" id="SSF47336">
    <property type="entry name" value="ACP-like"/>
    <property type="match status" value="1"/>
</dbReference>
<dbReference type="InterPro" id="IPR006162">
    <property type="entry name" value="Ppantetheine_attach_site"/>
</dbReference>
<dbReference type="InterPro" id="IPR018201">
    <property type="entry name" value="Ketoacyl_synth_AS"/>
</dbReference>
<dbReference type="InterPro" id="IPR020806">
    <property type="entry name" value="PKS_PP-bd"/>
</dbReference>
<dbReference type="PROSITE" id="PS50075">
    <property type="entry name" value="CARRIER"/>
    <property type="match status" value="1"/>
</dbReference>
<dbReference type="Pfam" id="PF00698">
    <property type="entry name" value="Acyl_transf_1"/>
    <property type="match status" value="1"/>
</dbReference>
<dbReference type="InterPro" id="IPR002364">
    <property type="entry name" value="Quin_OxRdtase/zeta-crystal_CS"/>
</dbReference>
<keyword evidence="2" id="KW-0597">Phosphoprotein</keyword>
<dbReference type="PROSITE" id="PS00012">
    <property type="entry name" value="PHOSPHOPANTETHEINE"/>
    <property type="match status" value="1"/>
</dbReference>
<dbReference type="GO" id="GO:0031177">
    <property type="term" value="F:phosphopantetheine binding"/>
    <property type="evidence" value="ECO:0007669"/>
    <property type="project" value="InterPro"/>
</dbReference>
<dbReference type="Gene3D" id="3.40.366.10">
    <property type="entry name" value="Malonyl-Coenzyme A Acyl Carrier Protein, domain 2"/>
    <property type="match status" value="1"/>
</dbReference>
<dbReference type="Pfam" id="PF16197">
    <property type="entry name" value="KAsynt_C_assoc"/>
    <property type="match status" value="1"/>
</dbReference>
<accession>A0A1S8BHG0</accession>
<keyword evidence="1" id="KW-0596">Phosphopantetheine</keyword>
<dbReference type="SMART" id="SM00826">
    <property type="entry name" value="PKS_DH"/>
    <property type="match status" value="1"/>
</dbReference>
<dbReference type="OrthoDB" id="329835at2759"/>
<comment type="caution">
    <text evidence="10">The sequence shown here is derived from an EMBL/GenBank/DDBJ whole genome shotgun (WGS) entry which is preliminary data.</text>
</comment>
<protein>
    <submittedName>
        <fullName evidence="10">Lovastatin nonaketide synthase</fullName>
    </submittedName>
</protein>
<evidence type="ECO:0000259" key="8">
    <source>
        <dbReference type="PROSITE" id="PS52004"/>
    </source>
</evidence>
<proteinExistence type="predicted"/>
<dbReference type="InterPro" id="IPR013154">
    <property type="entry name" value="ADH-like_N"/>
</dbReference>
<dbReference type="InterPro" id="IPR013968">
    <property type="entry name" value="PKS_KR"/>
</dbReference>
<evidence type="ECO:0000313" key="10">
    <source>
        <dbReference type="EMBL" id="OMP86960.1"/>
    </source>
</evidence>
<dbReference type="Gene3D" id="1.10.1200.10">
    <property type="entry name" value="ACP-like"/>
    <property type="match status" value="1"/>
</dbReference>
<dbReference type="InterPro" id="IPR016035">
    <property type="entry name" value="Acyl_Trfase/lysoPLipase"/>
</dbReference>
<feature type="region of interest" description="C-terminal hotdog fold" evidence="5">
    <location>
        <begin position="1114"/>
        <end position="1275"/>
    </location>
</feature>
<dbReference type="InterPro" id="IPR020843">
    <property type="entry name" value="ER"/>
</dbReference>
<dbReference type="GO" id="GO:0008270">
    <property type="term" value="F:zinc ion binding"/>
    <property type="evidence" value="ECO:0007669"/>
    <property type="project" value="InterPro"/>
</dbReference>
<name>A0A1S8BHG0_9PEZI</name>
<dbReference type="Pfam" id="PF00109">
    <property type="entry name" value="ketoacyl-synt"/>
    <property type="match status" value="1"/>
</dbReference>
<dbReference type="Pfam" id="PF21089">
    <property type="entry name" value="PKS_DH_N"/>
    <property type="match status" value="1"/>
</dbReference>
<dbReference type="FunFam" id="3.40.366.10:FF:000002">
    <property type="entry name" value="Probable polyketide synthase 2"/>
    <property type="match status" value="1"/>
</dbReference>
<dbReference type="Pfam" id="PF08240">
    <property type="entry name" value="ADH_N"/>
    <property type="match status" value="1"/>
</dbReference>
<dbReference type="Pfam" id="PF13602">
    <property type="entry name" value="ADH_zinc_N_2"/>
    <property type="match status" value="1"/>
</dbReference>
<dbReference type="SUPFAM" id="SSF50129">
    <property type="entry name" value="GroES-like"/>
    <property type="match status" value="1"/>
</dbReference>
<dbReference type="InterPro" id="IPR020807">
    <property type="entry name" value="PKS_DH"/>
</dbReference>
<dbReference type="GO" id="GO:0030639">
    <property type="term" value="P:polyketide biosynthetic process"/>
    <property type="evidence" value="ECO:0007669"/>
    <property type="project" value="UniProtKB-ARBA"/>
</dbReference>
<dbReference type="InterPro" id="IPR014031">
    <property type="entry name" value="Ketoacyl_synth_C"/>
</dbReference>